<dbReference type="OrthoDB" id="5986564at2759"/>
<accession>A0A3M6UNP4</accession>
<dbReference type="SUPFAM" id="SSF52540">
    <property type="entry name" value="P-loop containing nucleoside triphosphate hydrolases"/>
    <property type="match status" value="1"/>
</dbReference>
<dbReference type="PANTHER" id="PTHR24223:SF456">
    <property type="entry name" value="MULTIDRUG RESISTANCE-ASSOCIATED PROTEIN LETHAL(2)03659"/>
    <property type="match status" value="1"/>
</dbReference>
<evidence type="ECO:0000259" key="5">
    <source>
        <dbReference type="Pfam" id="PF00005"/>
    </source>
</evidence>
<dbReference type="Proteomes" id="UP000275408">
    <property type="component" value="Unassembled WGS sequence"/>
</dbReference>
<dbReference type="Pfam" id="PF00078">
    <property type="entry name" value="RVT_1"/>
    <property type="match status" value="1"/>
</dbReference>
<dbReference type="Gene3D" id="3.40.50.300">
    <property type="entry name" value="P-loop containing nucleotide triphosphate hydrolases"/>
    <property type="match status" value="1"/>
</dbReference>
<dbReference type="Pfam" id="PF00005">
    <property type="entry name" value="ABC_tran"/>
    <property type="match status" value="1"/>
</dbReference>
<gene>
    <name evidence="7" type="ORF">pdam_00022869</name>
</gene>
<sequence>MTMFADDMAFYCRENSPTNLQSKLNADLAAITSWLHNNKLTLNVTKSKFMVNGGRDKLSQFNDIALVANNDQLEKVTKFKYLGVIINQHLTWHDHIEQLQRKLAKKLVFLAKATQSSSGVTALSLVYTVQLSVDTLQYGVKQCAEVENYKTSAECIIAYTNIEQESGYECQHQPPLENWPQLGQVRKENLGLVYYEVGLKILKDVCFTVDSHEKIGIVGRTGAGKSSLLSALFHMPQSTYYYY</sequence>
<evidence type="ECO:0000256" key="2">
    <source>
        <dbReference type="ARBA" id="ARBA00009726"/>
    </source>
</evidence>
<proteinExistence type="inferred from homology"/>
<feature type="domain" description="Reverse transcriptase" evidence="6">
    <location>
        <begin position="2"/>
        <end position="86"/>
    </location>
</feature>
<comment type="subcellular location">
    <subcellularLocation>
        <location evidence="1">Membrane</location>
        <topology evidence="1">Multi-pass membrane protein</topology>
    </subcellularLocation>
</comment>
<dbReference type="InterPro" id="IPR027417">
    <property type="entry name" value="P-loop_NTPase"/>
</dbReference>
<evidence type="ECO:0000256" key="3">
    <source>
        <dbReference type="ARBA" id="ARBA00022741"/>
    </source>
</evidence>
<keyword evidence="4" id="KW-0067">ATP-binding</keyword>
<dbReference type="PANTHER" id="PTHR24223">
    <property type="entry name" value="ATP-BINDING CASSETTE SUB-FAMILY C"/>
    <property type="match status" value="1"/>
</dbReference>
<evidence type="ECO:0000259" key="6">
    <source>
        <dbReference type="Pfam" id="PF00078"/>
    </source>
</evidence>
<dbReference type="InterPro" id="IPR003439">
    <property type="entry name" value="ABC_transporter-like_ATP-bd"/>
</dbReference>
<dbReference type="GO" id="GO:0016887">
    <property type="term" value="F:ATP hydrolysis activity"/>
    <property type="evidence" value="ECO:0007669"/>
    <property type="project" value="InterPro"/>
</dbReference>
<dbReference type="AlphaFoldDB" id="A0A3M6UNP4"/>
<keyword evidence="8" id="KW-1185">Reference proteome</keyword>
<name>A0A3M6UNP4_POCDA</name>
<protein>
    <recommendedName>
        <fullName evidence="9">Reverse transcriptase domain-containing protein</fullName>
    </recommendedName>
</protein>
<dbReference type="EMBL" id="RCHS01001085">
    <property type="protein sequence ID" value="RMX55313.1"/>
    <property type="molecule type" value="Genomic_DNA"/>
</dbReference>
<evidence type="ECO:0000313" key="7">
    <source>
        <dbReference type="EMBL" id="RMX55313.1"/>
    </source>
</evidence>
<comment type="similarity">
    <text evidence="2">Belongs to the ABC transporter superfamily. ABCC family. Conjugate transporter (TC 3.A.1.208) subfamily.</text>
</comment>
<dbReference type="GO" id="GO:0042626">
    <property type="term" value="F:ATPase-coupled transmembrane transporter activity"/>
    <property type="evidence" value="ECO:0007669"/>
    <property type="project" value="TreeGrafter"/>
</dbReference>
<evidence type="ECO:0008006" key="9">
    <source>
        <dbReference type="Google" id="ProtNLM"/>
    </source>
</evidence>
<feature type="domain" description="ABC transporter" evidence="5">
    <location>
        <begin position="202"/>
        <end position="237"/>
    </location>
</feature>
<dbReference type="InterPro" id="IPR050173">
    <property type="entry name" value="ABC_transporter_C-like"/>
</dbReference>
<dbReference type="STRING" id="46731.A0A3M6UNP4"/>
<organism evidence="7 8">
    <name type="scientific">Pocillopora damicornis</name>
    <name type="common">Cauliflower coral</name>
    <name type="synonym">Millepora damicornis</name>
    <dbReference type="NCBI Taxonomy" id="46731"/>
    <lineage>
        <taxon>Eukaryota</taxon>
        <taxon>Metazoa</taxon>
        <taxon>Cnidaria</taxon>
        <taxon>Anthozoa</taxon>
        <taxon>Hexacorallia</taxon>
        <taxon>Scleractinia</taxon>
        <taxon>Astrocoeniina</taxon>
        <taxon>Pocilloporidae</taxon>
        <taxon>Pocillopora</taxon>
    </lineage>
</organism>
<keyword evidence="3" id="KW-0547">Nucleotide-binding</keyword>
<evidence type="ECO:0000313" key="8">
    <source>
        <dbReference type="Proteomes" id="UP000275408"/>
    </source>
</evidence>
<reference evidence="7 8" key="1">
    <citation type="journal article" date="2018" name="Sci. Rep.">
        <title>Comparative analysis of the Pocillopora damicornis genome highlights role of immune system in coral evolution.</title>
        <authorList>
            <person name="Cunning R."/>
            <person name="Bay R.A."/>
            <person name="Gillette P."/>
            <person name="Baker A.C."/>
            <person name="Traylor-Knowles N."/>
        </authorList>
    </citation>
    <scope>NUCLEOTIDE SEQUENCE [LARGE SCALE GENOMIC DNA]</scope>
    <source>
        <strain evidence="7">RSMAS</strain>
        <tissue evidence="7">Whole animal</tissue>
    </source>
</reference>
<comment type="caution">
    <text evidence="7">The sequence shown here is derived from an EMBL/GenBank/DDBJ whole genome shotgun (WGS) entry which is preliminary data.</text>
</comment>
<dbReference type="GO" id="GO:0005524">
    <property type="term" value="F:ATP binding"/>
    <property type="evidence" value="ECO:0007669"/>
    <property type="project" value="UniProtKB-KW"/>
</dbReference>
<evidence type="ECO:0000256" key="1">
    <source>
        <dbReference type="ARBA" id="ARBA00004141"/>
    </source>
</evidence>
<dbReference type="GO" id="GO:0016020">
    <property type="term" value="C:membrane"/>
    <property type="evidence" value="ECO:0007669"/>
    <property type="project" value="UniProtKB-SubCell"/>
</dbReference>
<dbReference type="InterPro" id="IPR000477">
    <property type="entry name" value="RT_dom"/>
</dbReference>
<evidence type="ECO:0000256" key="4">
    <source>
        <dbReference type="ARBA" id="ARBA00022840"/>
    </source>
</evidence>